<dbReference type="GO" id="GO:0008237">
    <property type="term" value="F:metallopeptidase activity"/>
    <property type="evidence" value="ECO:0007669"/>
    <property type="project" value="UniProtKB-KW"/>
</dbReference>
<keyword evidence="4 7" id="KW-0325">Glycoprotein</keyword>
<dbReference type="GO" id="GO:0004180">
    <property type="term" value="F:carboxypeptidase activity"/>
    <property type="evidence" value="ECO:0007669"/>
    <property type="project" value="UniProtKB-KW"/>
</dbReference>
<sequence length="179" mass="21125">MNAKACLFLTFSRLTYQTDLDENWLGRSLKPRDERREQDSSTTSEEEEEDEFSQMEEIFSQVQLCPFKKRVKACTIPYEPGYTNKGEYNIAMYEDKNLVENLEKEMKKLQPFYQQIHVYVRKKLMHYYPNVTILPDGPIPAHLLGNMYAQSWVDIYPMVVPYPKHKAIPDITDAMIKKV</sequence>
<name>A0A4Y2J6L1_ARAVE</name>
<evidence type="ECO:0000256" key="3">
    <source>
        <dbReference type="ARBA" id="ARBA00023157"/>
    </source>
</evidence>
<keyword evidence="7" id="KW-0862">Zinc</keyword>
<dbReference type="PROSITE" id="PS52011">
    <property type="entry name" value="PEPTIDASE_M2"/>
    <property type="match status" value="1"/>
</dbReference>
<feature type="binding site" evidence="5">
    <location>
        <position position="93"/>
    </location>
    <ligand>
        <name>chloride</name>
        <dbReference type="ChEBI" id="CHEBI:17996"/>
        <label>1</label>
    </ligand>
</feature>
<evidence type="ECO:0000313" key="10">
    <source>
        <dbReference type="Proteomes" id="UP000499080"/>
    </source>
</evidence>
<evidence type="ECO:0000256" key="8">
    <source>
        <dbReference type="SAM" id="MobiDB-lite"/>
    </source>
</evidence>
<dbReference type="AlphaFoldDB" id="A0A4Y2J6L1"/>
<comment type="similarity">
    <text evidence="1 6 7">Belongs to the peptidase M2 family.</text>
</comment>
<keyword evidence="7" id="KW-0482">Metalloprotease</keyword>
<dbReference type="GO" id="GO:0016020">
    <property type="term" value="C:membrane"/>
    <property type="evidence" value="ECO:0007669"/>
    <property type="project" value="InterPro"/>
</dbReference>
<keyword evidence="7" id="KW-0121">Carboxypeptidase</keyword>
<comment type="cofactor">
    <cofactor evidence="7">
        <name>Zn(2+)</name>
        <dbReference type="ChEBI" id="CHEBI:29105"/>
    </cofactor>
    <text evidence="7">Binds 1 zinc ion per subunit.</text>
</comment>
<dbReference type="PANTHER" id="PTHR10514">
    <property type="entry name" value="ANGIOTENSIN-CONVERTING ENZYME"/>
    <property type="match status" value="1"/>
</dbReference>
<dbReference type="OrthoDB" id="10029630at2759"/>
<dbReference type="Pfam" id="PF01401">
    <property type="entry name" value="Peptidase_M2"/>
    <property type="match status" value="1"/>
</dbReference>
<proteinExistence type="inferred from homology"/>
<evidence type="ECO:0000313" key="9">
    <source>
        <dbReference type="EMBL" id="GBM84836.1"/>
    </source>
</evidence>
<organism evidence="9 10">
    <name type="scientific">Araneus ventricosus</name>
    <name type="common">Orbweaver spider</name>
    <name type="synonym">Epeira ventricosa</name>
    <dbReference type="NCBI Taxonomy" id="182803"/>
    <lineage>
        <taxon>Eukaryota</taxon>
        <taxon>Metazoa</taxon>
        <taxon>Ecdysozoa</taxon>
        <taxon>Arthropoda</taxon>
        <taxon>Chelicerata</taxon>
        <taxon>Arachnida</taxon>
        <taxon>Araneae</taxon>
        <taxon>Araneomorphae</taxon>
        <taxon>Entelegynae</taxon>
        <taxon>Araneoidea</taxon>
        <taxon>Araneidae</taxon>
        <taxon>Araneus</taxon>
    </lineage>
</organism>
<accession>A0A4Y2J6L1</accession>
<keyword evidence="7" id="KW-0479">Metal-binding</keyword>
<dbReference type="Proteomes" id="UP000499080">
    <property type="component" value="Unassembled WGS sequence"/>
</dbReference>
<feature type="region of interest" description="Disordered" evidence="8">
    <location>
        <begin position="31"/>
        <end position="52"/>
    </location>
</feature>
<evidence type="ECO:0000256" key="5">
    <source>
        <dbReference type="PIRSR" id="PIRSR601548-2"/>
    </source>
</evidence>
<dbReference type="GO" id="GO:0046872">
    <property type="term" value="F:metal ion binding"/>
    <property type="evidence" value="ECO:0007669"/>
    <property type="project" value="UniProtKB-KW"/>
</dbReference>
<keyword evidence="7" id="KW-0378">Hydrolase</keyword>
<dbReference type="SUPFAM" id="SSF55486">
    <property type="entry name" value="Metalloproteases ('zincins'), catalytic domain"/>
    <property type="match status" value="1"/>
</dbReference>
<dbReference type="InterPro" id="IPR001548">
    <property type="entry name" value="Peptidase_M2"/>
</dbReference>
<comment type="caution">
    <text evidence="6">Lacks conserved residue(s) required for the propagation of feature annotation.</text>
</comment>
<dbReference type="EC" id="3.4.-.-" evidence="7"/>
<reference evidence="9 10" key="1">
    <citation type="journal article" date="2019" name="Sci. Rep.">
        <title>Orb-weaving spider Araneus ventricosus genome elucidates the spidroin gene catalogue.</title>
        <authorList>
            <person name="Kono N."/>
            <person name="Nakamura H."/>
            <person name="Ohtoshi R."/>
            <person name="Moran D.A.P."/>
            <person name="Shinohara A."/>
            <person name="Yoshida Y."/>
            <person name="Fujiwara M."/>
            <person name="Mori M."/>
            <person name="Tomita M."/>
            <person name="Arakawa K."/>
        </authorList>
    </citation>
    <scope>NUCLEOTIDE SEQUENCE [LARGE SCALE GENOMIC DNA]</scope>
</reference>
<gene>
    <name evidence="9" type="primary">Ace_3</name>
    <name evidence="9" type="ORF">AVEN_95665_1</name>
</gene>
<dbReference type="GO" id="GO:0006508">
    <property type="term" value="P:proteolysis"/>
    <property type="evidence" value="ECO:0007669"/>
    <property type="project" value="UniProtKB-KW"/>
</dbReference>
<dbReference type="GO" id="GO:0008241">
    <property type="term" value="F:peptidyl-dipeptidase activity"/>
    <property type="evidence" value="ECO:0007669"/>
    <property type="project" value="InterPro"/>
</dbReference>
<dbReference type="PANTHER" id="PTHR10514:SF27">
    <property type="entry name" value="ANGIOTENSIN-CONVERTING ENZYME"/>
    <property type="match status" value="1"/>
</dbReference>
<evidence type="ECO:0000256" key="7">
    <source>
        <dbReference type="RuleBase" id="RU361144"/>
    </source>
</evidence>
<dbReference type="PRINTS" id="PR00791">
    <property type="entry name" value="PEPDIPTASEA"/>
</dbReference>
<keyword evidence="7" id="KW-0645">Protease</keyword>
<dbReference type="EMBL" id="BGPR01003191">
    <property type="protein sequence ID" value="GBM84836.1"/>
    <property type="molecule type" value="Genomic_DNA"/>
</dbReference>
<keyword evidence="10" id="KW-1185">Reference proteome</keyword>
<evidence type="ECO:0000256" key="4">
    <source>
        <dbReference type="ARBA" id="ARBA00023180"/>
    </source>
</evidence>
<keyword evidence="3" id="KW-1015">Disulfide bond</keyword>
<evidence type="ECO:0000256" key="6">
    <source>
        <dbReference type="PROSITE-ProRule" id="PRU01355"/>
    </source>
</evidence>
<comment type="caution">
    <text evidence="9">The sequence shown here is derived from an EMBL/GenBank/DDBJ whole genome shotgun (WGS) entry which is preliminary data.</text>
</comment>
<evidence type="ECO:0000256" key="1">
    <source>
        <dbReference type="ARBA" id="ARBA00008139"/>
    </source>
</evidence>
<protein>
    <recommendedName>
        <fullName evidence="7">Angiotensin-converting enzyme</fullName>
        <ecNumber evidence="7">3.4.-.-</ecNumber>
    </recommendedName>
</protein>
<keyword evidence="2" id="KW-0732">Signal</keyword>
<evidence type="ECO:0000256" key="2">
    <source>
        <dbReference type="ARBA" id="ARBA00022729"/>
    </source>
</evidence>